<dbReference type="PROSITE" id="PS50263">
    <property type="entry name" value="CN_HYDROLASE"/>
    <property type="match status" value="1"/>
</dbReference>
<dbReference type="Gene3D" id="3.60.110.10">
    <property type="entry name" value="Carbon-nitrogen hydrolase"/>
    <property type="match status" value="1"/>
</dbReference>
<dbReference type="PANTHER" id="PTHR43674">
    <property type="entry name" value="NITRILASE C965.09-RELATED"/>
    <property type="match status" value="1"/>
</dbReference>
<dbReference type="CDD" id="cd07197">
    <property type="entry name" value="nitrilase"/>
    <property type="match status" value="1"/>
</dbReference>
<dbReference type="EMBL" id="DTAD01000005">
    <property type="protein sequence ID" value="HGN89542.1"/>
    <property type="molecule type" value="Genomic_DNA"/>
</dbReference>
<keyword evidence="1 4" id="KW-0378">Hydrolase</keyword>
<dbReference type="InterPro" id="IPR003010">
    <property type="entry name" value="C-N_Hydrolase"/>
</dbReference>
<evidence type="ECO:0000313" key="3">
    <source>
        <dbReference type="EMBL" id="HGL41542.1"/>
    </source>
</evidence>
<dbReference type="AlphaFoldDB" id="A0A7C4E0U6"/>
<dbReference type="Pfam" id="PF00795">
    <property type="entry name" value="CN_hydrolase"/>
    <property type="match status" value="1"/>
</dbReference>
<evidence type="ECO:0000313" key="4">
    <source>
        <dbReference type="EMBL" id="HGN89542.1"/>
    </source>
</evidence>
<dbReference type="SUPFAM" id="SSF56317">
    <property type="entry name" value="Carbon-nitrogen hydrolase"/>
    <property type="match status" value="1"/>
</dbReference>
<name>A0A7C4E0U6_CALS0</name>
<dbReference type="InterPro" id="IPR050345">
    <property type="entry name" value="Aliph_Amidase/BUP"/>
</dbReference>
<evidence type="ECO:0000259" key="2">
    <source>
        <dbReference type="PROSITE" id="PS50263"/>
    </source>
</evidence>
<comment type="caution">
    <text evidence="4">The sequence shown here is derived from an EMBL/GenBank/DDBJ whole genome shotgun (WGS) entry which is preliminary data.</text>
</comment>
<dbReference type="PANTHER" id="PTHR43674:SF2">
    <property type="entry name" value="BETA-UREIDOPROPIONASE"/>
    <property type="match status" value="1"/>
</dbReference>
<accession>A0A7C4E0U6</accession>
<dbReference type="InterPro" id="IPR036526">
    <property type="entry name" value="C-N_Hydrolase_sf"/>
</dbReference>
<feature type="domain" description="CN hydrolase" evidence="2">
    <location>
        <begin position="6"/>
        <end position="239"/>
    </location>
</feature>
<protein>
    <submittedName>
        <fullName evidence="4">Carbon-nitrogen hydrolase family protein</fullName>
    </submittedName>
</protein>
<sequence>MKKLGLRVTVIQPKTTNNFEKNLENIRTLLNKVSPHEPDLITLPEAWQHSNIFAAAHKLADNESLVVNVLAKHAEEMNAVVVGGGLVVYRCDGFRMAAPVIGPDGSVMGWQEKIHLHKSEKHLFKHGESIQVFKHKGICFGVQICLDIAFPEISRVMALRGADLIVNPSHMPSRAVEPWHDYMRARCLENRVTAAGANMWTLAGGSVIMDLVKVGGSVFHVREHVAPDGEGVVVDELEPEKLRGPRMERLASRIPSIYSELADRKQTIFYGGEE</sequence>
<dbReference type="GO" id="GO:0016811">
    <property type="term" value="F:hydrolase activity, acting on carbon-nitrogen (but not peptide) bonds, in linear amides"/>
    <property type="evidence" value="ECO:0007669"/>
    <property type="project" value="TreeGrafter"/>
</dbReference>
<gene>
    <name evidence="5" type="ORF">ENM30_05425</name>
    <name evidence="4" type="ORF">ENT82_00215</name>
    <name evidence="3" type="ORF">ENU43_07780</name>
</gene>
<dbReference type="EMBL" id="DRXG01000120">
    <property type="protein sequence ID" value="HHN52735.1"/>
    <property type="molecule type" value="Genomic_DNA"/>
</dbReference>
<evidence type="ECO:0000313" key="5">
    <source>
        <dbReference type="EMBL" id="HHN52735.1"/>
    </source>
</evidence>
<organism evidence="4">
    <name type="scientific">Caldiarchaeum subterraneum</name>
    <dbReference type="NCBI Taxonomy" id="311458"/>
    <lineage>
        <taxon>Archaea</taxon>
        <taxon>Nitrososphaerota</taxon>
        <taxon>Candidatus Caldarchaeales</taxon>
        <taxon>Candidatus Caldarchaeaceae</taxon>
        <taxon>Candidatus Caldarchaeum</taxon>
    </lineage>
</organism>
<evidence type="ECO:0000256" key="1">
    <source>
        <dbReference type="ARBA" id="ARBA00022801"/>
    </source>
</evidence>
<dbReference type="EMBL" id="DTCM01000092">
    <property type="protein sequence ID" value="HGL41542.1"/>
    <property type="molecule type" value="Genomic_DNA"/>
</dbReference>
<reference evidence="4" key="1">
    <citation type="journal article" date="2020" name="mSystems">
        <title>Genome- and Community-Level Interaction Insights into Carbon Utilization and Element Cycling Functions of Hydrothermarchaeota in Hydrothermal Sediment.</title>
        <authorList>
            <person name="Zhou Z."/>
            <person name="Liu Y."/>
            <person name="Xu W."/>
            <person name="Pan J."/>
            <person name="Luo Z.H."/>
            <person name="Li M."/>
        </authorList>
    </citation>
    <scope>NUCLEOTIDE SEQUENCE [LARGE SCALE GENOMIC DNA]</scope>
    <source>
        <strain evidence="5">SpSt-1073</strain>
        <strain evidence="4">SpSt-613</strain>
        <strain evidence="3">SpSt-669</strain>
    </source>
</reference>
<proteinExistence type="predicted"/>